<sequence>MIRILLPTNRILATTSACGVNPFRMTSGSAVSSTTQYEEAVRLLNTLQSNAATIKKLRGQRDHLQTMNLPQCRKYLESMRITQKELDALNIIHVSGTKGKGSTCAYAEAILRARGFKTGLYTSPHLIHVRERIRINGEPVDEQIFAEEFFHVYDMIKTDHSENMPAYFKFLTLLAFRIFVKEKVEVVILEVGIGGEYDCTNVIEHPKVCGVTTLDYDHISLLGSKLSEIAWHKAGIFKDNVPAVYSPTTVEAENVLLSRASSKNVQISEAPPISDYCFARSISPGISGLHQFPNISLALQLIRHWSEQCQLPILELPSDTPSYRGFPVPEWMCDAIESCRWPGRSQVVRTNRNVTYLLDGAHTPKSMEACAEWAAEEFANLGKKSVKKIALFQCTADRSPSTLINYLKDKF</sequence>
<dbReference type="Gene3D" id="3.90.190.20">
    <property type="entry name" value="Mur ligase, C-terminal domain"/>
    <property type="match status" value="1"/>
</dbReference>
<dbReference type="SUPFAM" id="SSF53623">
    <property type="entry name" value="MurD-like peptide ligases, catalytic domain"/>
    <property type="match status" value="1"/>
</dbReference>
<dbReference type="Proteomes" id="UP000005237">
    <property type="component" value="Unassembled WGS sequence"/>
</dbReference>
<protein>
    <recommendedName>
        <fullName evidence="3">tetrahydrofolate synthase</fullName>
        <ecNumber evidence="3">6.3.2.17</ecNumber>
    </recommendedName>
    <alternativeName>
        <fullName evidence="11">Folylpoly-gamma-glutamate synthetase</fullName>
    </alternativeName>
    <alternativeName>
        <fullName evidence="10">Tetrahydrofolylpolyglutamate synthase</fullName>
    </alternativeName>
</protein>
<dbReference type="GO" id="GO:0005739">
    <property type="term" value="C:mitochondrion"/>
    <property type="evidence" value="ECO:0007669"/>
    <property type="project" value="TreeGrafter"/>
</dbReference>
<dbReference type="NCBIfam" id="TIGR01499">
    <property type="entry name" value="folC"/>
    <property type="match status" value="1"/>
</dbReference>
<evidence type="ECO:0000256" key="3">
    <source>
        <dbReference type="ARBA" id="ARBA00013025"/>
    </source>
</evidence>
<organism evidence="13 14">
    <name type="scientific">Caenorhabditis japonica</name>
    <dbReference type="NCBI Taxonomy" id="281687"/>
    <lineage>
        <taxon>Eukaryota</taxon>
        <taxon>Metazoa</taxon>
        <taxon>Ecdysozoa</taxon>
        <taxon>Nematoda</taxon>
        <taxon>Chromadorea</taxon>
        <taxon>Rhabditida</taxon>
        <taxon>Rhabditina</taxon>
        <taxon>Rhabditomorpha</taxon>
        <taxon>Rhabditoidea</taxon>
        <taxon>Rhabditidae</taxon>
        <taxon>Peloderinae</taxon>
        <taxon>Caenorhabditis</taxon>
    </lineage>
</organism>
<dbReference type="GO" id="GO:0046872">
    <property type="term" value="F:metal ion binding"/>
    <property type="evidence" value="ECO:0007669"/>
    <property type="project" value="UniProtKB-KW"/>
</dbReference>
<keyword evidence="14" id="KW-1185">Reference proteome</keyword>
<reference evidence="13" key="2">
    <citation type="submission" date="2022-06" db="UniProtKB">
        <authorList>
            <consortium name="EnsemblMetazoa"/>
        </authorList>
    </citation>
    <scope>IDENTIFICATION</scope>
    <source>
        <strain evidence="13">DF5081</strain>
    </source>
</reference>
<evidence type="ECO:0000256" key="7">
    <source>
        <dbReference type="ARBA" id="ARBA00022741"/>
    </source>
</evidence>
<keyword evidence="8" id="KW-0067">ATP-binding</keyword>
<dbReference type="PANTHER" id="PTHR11136">
    <property type="entry name" value="FOLYLPOLYGLUTAMATE SYNTHASE-RELATED"/>
    <property type="match status" value="1"/>
</dbReference>
<evidence type="ECO:0000256" key="10">
    <source>
        <dbReference type="ARBA" id="ARBA00030592"/>
    </source>
</evidence>
<evidence type="ECO:0000256" key="8">
    <source>
        <dbReference type="ARBA" id="ARBA00022840"/>
    </source>
</evidence>
<dbReference type="AlphaFoldDB" id="A0A8R1E439"/>
<evidence type="ECO:0000256" key="4">
    <source>
        <dbReference type="ARBA" id="ARBA00022563"/>
    </source>
</evidence>
<dbReference type="GO" id="GO:0005524">
    <property type="term" value="F:ATP binding"/>
    <property type="evidence" value="ECO:0007669"/>
    <property type="project" value="UniProtKB-KW"/>
</dbReference>
<evidence type="ECO:0000256" key="6">
    <source>
        <dbReference type="ARBA" id="ARBA00022723"/>
    </source>
</evidence>
<dbReference type="SUPFAM" id="SSF53244">
    <property type="entry name" value="MurD-like peptide ligases, peptide-binding domain"/>
    <property type="match status" value="1"/>
</dbReference>
<keyword evidence="4" id="KW-0554">One-carbon metabolism</keyword>
<evidence type="ECO:0000256" key="12">
    <source>
        <dbReference type="ARBA" id="ARBA00047493"/>
    </source>
</evidence>
<dbReference type="InterPro" id="IPR018109">
    <property type="entry name" value="Folylpolyglutamate_synth_CS"/>
</dbReference>
<dbReference type="FunFam" id="3.40.1190.10:FF:000008">
    <property type="entry name" value="Folylpolyglutamate synthase"/>
    <property type="match status" value="1"/>
</dbReference>
<evidence type="ECO:0000313" key="13">
    <source>
        <dbReference type="EnsemblMetazoa" id="CJA18252.1"/>
    </source>
</evidence>
<proteinExistence type="inferred from homology"/>
<dbReference type="PROSITE" id="PS01012">
    <property type="entry name" value="FOLYLPOLYGLU_SYNT_2"/>
    <property type="match status" value="1"/>
</dbReference>
<dbReference type="PANTHER" id="PTHR11136:SF5">
    <property type="entry name" value="FOLYLPOLYGLUTAMATE SYNTHASE, MITOCHONDRIAL"/>
    <property type="match status" value="1"/>
</dbReference>
<dbReference type="Gene3D" id="3.40.1190.10">
    <property type="entry name" value="Mur-like, catalytic domain"/>
    <property type="match status" value="1"/>
</dbReference>
<keyword evidence="7" id="KW-0547">Nucleotide-binding</keyword>
<reference evidence="14" key="1">
    <citation type="submission" date="2010-08" db="EMBL/GenBank/DDBJ databases">
        <authorList>
            <consortium name="Caenorhabditis japonica Sequencing Consortium"/>
            <person name="Wilson R.K."/>
        </authorList>
    </citation>
    <scope>NUCLEOTIDE SEQUENCE [LARGE SCALE GENOMIC DNA]</scope>
    <source>
        <strain evidence="14">DF5081</strain>
    </source>
</reference>
<evidence type="ECO:0000256" key="11">
    <source>
        <dbReference type="ARBA" id="ARBA00030876"/>
    </source>
</evidence>
<keyword evidence="9" id="KW-0460">Magnesium</keyword>
<dbReference type="InterPro" id="IPR036615">
    <property type="entry name" value="Mur_ligase_C_dom_sf"/>
</dbReference>
<dbReference type="EC" id="6.3.2.17" evidence="3"/>
<dbReference type="GO" id="GO:0006730">
    <property type="term" value="P:one-carbon metabolic process"/>
    <property type="evidence" value="ECO:0007669"/>
    <property type="project" value="UniProtKB-KW"/>
</dbReference>
<evidence type="ECO:0000256" key="2">
    <source>
        <dbReference type="ARBA" id="ARBA00008276"/>
    </source>
</evidence>
<evidence type="ECO:0000313" key="14">
    <source>
        <dbReference type="Proteomes" id="UP000005237"/>
    </source>
</evidence>
<dbReference type="InterPro" id="IPR001645">
    <property type="entry name" value="Folylpolyglutamate_synth"/>
</dbReference>
<dbReference type="GO" id="GO:0005829">
    <property type="term" value="C:cytosol"/>
    <property type="evidence" value="ECO:0007669"/>
    <property type="project" value="TreeGrafter"/>
</dbReference>
<evidence type="ECO:0000256" key="5">
    <source>
        <dbReference type="ARBA" id="ARBA00022598"/>
    </source>
</evidence>
<keyword evidence="6" id="KW-0479">Metal-binding</keyword>
<name>A0A8R1E439_CAEJA</name>
<accession>A0A8R1E439</accession>
<comment type="similarity">
    <text evidence="2">Belongs to the folylpolyglutamate synthase family.</text>
</comment>
<evidence type="ECO:0000256" key="1">
    <source>
        <dbReference type="ARBA" id="ARBA00005150"/>
    </source>
</evidence>
<dbReference type="EnsemblMetazoa" id="CJA18252.1">
    <property type="protein sequence ID" value="CJA18252.1"/>
    <property type="gene ID" value="WBGene00137456"/>
</dbReference>
<keyword evidence="5" id="KW-0436">Ligase</keyword>
<evidence type="ECO:0000256" key="9">
    <source>
        <dbReference type="ARBA" id="ARBA00022842"/>
    </source>
</evidence>
<dbReference type="InterPro" id="IPR036565">
    <property type="entry name" value="Mur-like_cat_sf"/>
</dbReference>
<dbReference type="GO" id="GO:0004326">
    <property type="term" value="F:tetrahydrofolylpolyglutamate synthase activity"/>
    <property type="evidence" value="ECO:0007669"/>
    <property type="project" value="UniProtKB-EC"/>
</dbReference>
<comment type="pathway">
    <text evidence="1">Cofactor biosynthesis; tetrahydrofolylpolyglutamate biosynthesis.</text>
</comment>
<comment type="catalytic activity">
    <reaction evidence="12">
        <text>(6S)-5,6,7,8-tetrahydrofolyl-(gamma-L-Glu)(n) + L-glutamate + ATP = (6S)-5,6,7,8-tetrahydrofolyl-(gamma-L-Glu)(n+1) + ADP + phosphate + H(+)</text>
        <dbReference type="Rhea" id="RHEA:10580"/>
        <dbReference type="Rhea" id="RHEA-COMP:14738"/>
        <dbReference type="Rhea" id="RHEA-COMP:14740"/>
        <dbReference type="ChEBI" id="CHEBI:15378"/>
        <dbReference type="ChEBI" id="CHEBI:29985"/>
        <dbReference type="ChEBI" id="CHEBI:30616"/>
        <dbReference type="ChEBI" id="CHEBI:43474"/>
        <dbReference type="ChEBI" id="CHEBI:141005"/>
        <dbReference type="ChEBI" id="CHEBI:456216"/>
        <dbReference type="EC" id="6.3.2.17"/>
    </reaction>
</comment>